<dbReference type="InterPro" id="IPR038078">
    <property type="entry name" value="PhoU-like_sf"/>
</dbReference>
<evidence type="ECO:0000313" key="8">
    <source>
        <dbReference type="EMBL" id="KQM09121.1"/>
    </source>
</evidence>
<dbReference type="EMBL" id="LIIK01000012">
    <property type="protein sequence ID" value="KQM09121.1"/>
    <property type="molecule type" value="Genomic_DNA"/>
</dbReference>
<dbReference type="InterPro" id="IPR026022">
    <property type="entry name" value="PhoU_dom"/>
</dbReference>
<dbReference type="STRING" id="1702214.AL399_03660"/>
<name>A0A0Q4BA21_9BACT</name>
<keyword evidence="5 6" id="KW-0472">Membrane</keyword>
<feature type="transmembrane region" description="Helical" evidence="6">
    <location>
        <begin position="55"/>
        <end position="79"/>
    </location>
</feature>
<dbReference type="NCBIfam" id="TIGR00704">
    <property type="entry name" value="NaPi_cotrn_rel"/>
    <property type="match status" value="1"/>
</dbReference>
<evidence type="ECO:0000256" key="3">
    <source>
        <dbReference type="ARBA" id="ARBA00022692"/>
    </source>
</evidence>
<dbReference type="Proteomes" id="UP000054172">
    <property type="component" value="Unassembled WGS sequence"/>
</dbReference>
<feature type="transmembrane region" description="Helical" evidence="6">
    <location>
        <begin position="144"/>
        <end position="162"/>
    </location>
</feature>
<evidence type="ECO:0000256" key="2">
    <source>
        <dbReference type="ARBA" id="ARBA00022475"/>
    </source>
</evidence>
<dbReference type="Pfam" id="PF02690">
    <property type="entry name" value="Na_Pi_cotrans"/>
    <property type="match status" value="2"/>
</dbReference>
<feature type="transmembrane region" description="Helical" evidence="6">
    <location>
        <begin position="300"/>
        <end position="320"/>
    </location>
</feature>
<dbReference type="GO" id="GO:0044341">
    <property type="term" value="P:sodium-dependent phosphate transport"/>
    <property type="evidence" value="ECO:0007669"/>
    <property type="project" value="InterPro"/>
</dbReference>
<feature type="domain" description="PhoU" evidence="7">
    <location>
        <begin position="394"/>
        <end position="457"/>
    </location>
</feature>
<evidence type="ECO:0000256" key="1">
    <source>
        <dbReference type="ARBA" id="ARBA00004651"/>
    </source>
</evidence>
<keyword evidence="2" id="KW-1003">Cell membrane</keyword>
<dbReference type="Pfam" id="PF01895">
    <property type="entry name" value="PhoU"/>
    <property type="match status" value="1"/>
</dbReference>
<accession>A0A0Q4BA21</accession>
<dbReference type="AlphaFoldDB" id="A0A0Q4BA21"/>
<dbReference type="InterPro" id="IPR004633">
    <property type="entry name" value="NaPi_cotrn-rel/YqeW-like"/>
</dbReference>
<sequence>MPSFLQVILSVLTLAGSLGIFLYGMKMLSEALQKVAGDRMRDLLAAMTSNTFKRILTGLMVTMVVQSSSATTVMVVSFVNAGLLSLVQAVGVIMGANIGTTFTAWIIAMLGFEVDLSAVTLPLIGIAVPLLFSKKNSHRSIGELILGFCMIFLGLKFLQDSVPDLSQYPSVLEFLARFSGYGLWSVLLFVLIGILLTVVVQSSAATMALTLIMCSNGWIDFPMAAAMVLGENVGTTITALLAAAVGNISAKRTALFHVIFNVIGVIWALIIFTPTLHLVDRMAQRGGLESPWVSTTALPIALSLFHTFFNVVNTLILVWFTPQLVRLVKFILPAKENEDEAFRLRQMRVGLVSTGELSLLQAKKETITFAHRTYRMFGFVRSMLEPVSQKELKVLYERVAKYEDISDRVEVEIATYLGQVRTSRISEEGSEILQALMKIISDIESIADYCHNTAKIIMRRQQENIFFNEHITANINRMLDLVDSAFGIMEANLSGPFTGRLDLSQAYECEDRINQFRNQLKSEHIGNVEQGVYSYHAGILYDDIISQCERMGDSLINISEDIAEIKVQVKGLECDALNAAIGDKAS</sequence>
<evidence type="ECO:0000313" key="9">
    <source>
        <dbReference type="Proteomes" id="UP000054172"/>
    </source>
</evidence>
<dbReference type="GO" id="GO:0005436">
    <property type="term" value="F:sodium:phosphate symporter activity"/>
    <property type="evidence" value="ECO:0007669"/>
    <property type="project" value="InterPro"/>
</dbReference>
<evidence type="ECO:0000256" key="6">
    <source>
        <dbReference type="SAM" id="Phobius"/>
    </source>
</evidence>
<evidence type="ECO:0000256" key="4">
    <source>
        <dbReference type="ARBA" id="ARBA00022989"/>
    </source>
</evidence>
<dbReference type="InterPro" id="IPR003841">
    <property type="entry name" value="Na/Pi_transpt"/>
</dbReference>
<proteinExistence type="predicted"/>
<dbReference type="PANTHER" id="PTHR10010">
    <property type="entry name" value="SOLUTE CARRIER FAMILY 34 SODIUM PHOSPHATE , MEMBER 2-RELATED"/>
    <property type="match status" value="1"/>
</dbReference>
<evidence type="ECO:0000259" key="7">
    <source>
        <dbReference type="Pfam" id="PF01895"/>
    </source>
</evidence>
<dbReference type="PATRIC" id="fig|1702214.3.peg.1314"/>
<dbReference type="GO" id="GO:0005886">
    <property type="term" value="C:plasma membrane"/>
    <property type="evidence" value="ECO:0007669"/>
    <property type="project" value="UniProtKB-SubCell"/>
</dbReference>
<evidence type="ECO:0000256" key="5">
    <source>
        <dbReference type="ARBA" id="ARBA00023136"/>
    </source>
</evidence>
<feature type="transmembrane region" description="Helical" evidence="6">
    <location>
        <begin position="86"/>
        <end position="108"/>
    </location>
</feature>
<organism evidence="8 9">
    <name type="scientific">Candidatus [Bacteroides] periocalifornicus</name>
    <dbReference type="NCBI Taxonomy" id="1702214"/>
    <lineage>
        <taxon>Bacteria</taxon>
        <taxon>Pseudomonadati</taxon>
        <taxon>Bacteroidota</taxon>
    </lineage>
</organism>
<feature type="transmembrane region" description="Helical" evidence="6">
    <location>
        <begin position="182"/>
        <end position="212"/>
    </location>
</feature>
<comment type="caution">
    <text evidence="8">The sequence shown here is derived from an EMBL/GenBank/DDBJ whole genome shotgun (WGS) entry which is preliminary data.</text>
</comment>
<dbReference type="NCBIfam" id="NF037997">
    <property type="entry name" value="Na_Pi_symport"/>
    <property type="match status" value="1"/>
</dbReference>
<keyword evidence="9" id="KW-1185">Reference proteome</keyword>
<keyword evidence="4 6" id="KW-1133">Transmembrane helix</keyword>
<gene>
    <name evidence="8" type="ORF">AL399_03660</name>
</gene>
<feature type="transmembrane region" description="Helical" evidence="6">
    <location>
        <begin position="224"/>
        <end position="248"/>
    </location>
</feature>
<comment type="subcellular location">
    <subcellularLocation>
        <location evidence="1">Cell membrane</location>
        <topology evidence="1">Multi-pass membrane protein</topology>
    </subcellularLocation>
</comment>
<reference evidence="8" key="1">
    <citation type="submission" date="2015-08" db="EMBL/GenBank/DDBJ databases">
        <title>Candidatus Bacteriodes Periocalifornicus.</title>
        <authorList>
            <person name="McLean J.S."/>
            <person name="Kelley S."/>
        </authorList>
    </citation>
    <scope>NUCLEOTIDE SEQUENCE [LARGE SCALE GENOMIC DNA]</scope>
    <source>
        <strain evidence="8">12B</strain>
    </source>
</reference>
<protein>
    <recommendedName>
        <fullName evidence="7">PhoU domain-containing protein</fullName>
    </recommendedName>
</protein>
<dbReference type="SUPFAM" id="SSF109755">
    <property type="entry name" value="PhoU-like"/>
    <property type="match status" value="1"/>
</dbReference>
<dbReference type="Gene3D" id="1.20.58.220">
    <property type="entry name" value="Phosphate transport system protein phou homolog 2, domain 2"/>
    <property type="match status" value="1"/>
</dbReference>
<dbReference type="PANTHER" id="PTHR10010:SF46">
    <property type="entry name" value="SODIUM-DEPENDENT PHOSPHATE TRANSPORT PROTEIN 2B"/>
    <property type="match status" value="1"/>
</dbReference>
<keyword evidence="3 6" id="KW-0812">Transmembrane</keyword>
<feature type="transmembrane region" description="Helical" evidence="6">
    <location>
        <begin position="254"/>
        <end position="279"/>
    </location>
</feature>
<feature type="transmembrane region" description="Helical" evidence="6">
    <location>
        <begin position="114"/>
        <end position="132"/>
    </location>
</feature>